<evidence type="ECO:0000313" key="3">
    <source>
        <dbReference type="Proteomes" id="UP000321172"/>
    </source>
</evidence>
<evidence type="ECO:0000313" key="2">
    <source>
        <dbReference type="EMBL" id="QEA15957.1"/>
    </source>
</evidence>
<dbReference type="GO" id="GO:0006508">
    <property type="term" value="P:proteolysis"/>
    <property type="evidence" value="ECO:0007669"/>
    <property type="project" value="InterPro"/>
</dbReference>
<dbReference type="Gene3D" id="3.40.390.10">
    <property type="entry name" value="Collagenase (Catalytic Domain)"/>
    <property type="match status" value="1"/>
</dbReference>
<feature type="domain" description="Peptidase M12A" evidence="1">
    <location>
        <begin position="83"/>
        <end position="177"/>
    </location>
</feature>
<protein>
    <submittedName>
        <fullName evidence="2">Peptidase M12</fullName>
    </submittedName>
</protein>
<dbReference type="Pfam" id="PF01400">
    <property type="entry name" value="Astacin"/>
    <property type="match status" value="1"/>
</dbReference>
<dbReference type="GO" id="GO:0004222">
    <property type="term" value="F:metalloendopeptidase activity"/>
    <property type="evidence" value="ECO:0007669"/>
    <property type="project" value="InterPro"/>
</dbReference>
<name>A0A5B8S5D3_9SPHN</name>
<dbReference type="KEGG" id="ngf:FRF71_07310"/>
<dbReference type="InterPro" id="IPR024079">
    <property type="entry name" value="MetalloPept_cat_dom_sf"/>
</dbReference>
<dbReference type="AlphaFoldDB" id="A0A5B8S5D3"/>
<dbReference type="RefSeq" id="WP_147089989.1">
    <property type="nucleotide sequence ID" value="NZ_BAABJD010000001.1"/>
</dbReference>
<dbReference type="EMBL" id="CP042345">
    <property type="protein sequence ID" value="QEA15957.1"/>
    <property type="molecule type" value="Genomic_DNA"/>
</dbReference>
<organism evidence="2 3">
    <name type="scientific">Novosphingobium ginsenosidimutans</name>
    <dbReference type="NCBI Taxonomy" id="1176536"/>
    <lineage>
        <taxon>Bacteria</taxon>
        <taxon>Pseudomonadati</taxon>
        <taxon>Pseudomonadota</taxon>
        <taxon>Alphaproteobacteria</taxon>
        <taxon>Sphingomonadales</taxon>
        <taxon>Sphingomonadaceae</taxon>
        <taxon>Novosphingobium</taxon>
    </lineage>
</organism>
<accession>A0A5B8S5D3</accession>
<dbReference type="SUPFAM" id="SSF55486">
    <property type="entry name" value="Metalloproteases ('zincins'), catalytic domain"/>
    <property type="match status" value="1"/>
</dbReference>
<evidence type="ECO:0000259" key="1">
    <source>
        <dbReference type="Pfam" id="PF01400"/>
    </source>
</evidence>
<reference evidence="2 3" key="1">
    <citation type="journal article" date="2013" name="J. Microbiol. Biotechnol.">
        <title>Novosphingobium ginsenosidimutans sp. nov., with the ability to convert ginsenoside.</title>
        <authorList>
            <person name="Kim J.K."/>
            <person name="He D."/>
            <person name="Liu Q.M."/>
            <person name="Park H.Y."/>
            <person name="Jung M.S."/>
            <person name="Yoon M.H."/>
            <person name="Kim S.C."/>
            <person name="Im W.T."/>
        </authorList>
    </citation>
    <scope>NUCLEOTIDE SEQUENCE [LARGE SCALE GENOMIC DNA]</scope>
    <source>
        <strain evidence="2 3">FW-6</strain>
    </source>
</reference>
<proteinExistence type="predicted"/>
<sequence length="270" mass="29809">MARLREHGEIIACTPKCLGNDRLHDAARAAEQENLLNRPSHHQLAQVLPVGASMTDFVAVMTTKYWRASGVRLGVGFMDNPPKELRARILSHMNSWSQSANVQFAESTSDPVVRISRDQSGYWSYIGTDALLIDKTKPTMNLQGFTMETPDSELCRVVRHQTGHALGCPHEHLRAETIALIDEQKAIEFFGATQGWTEAQVRAQVLTPLPTNSVRANTSPKRQSIMSYQIPASITKNGVAIAGGIDIDPLDYEFMAKLYPMPRMLAAAPG</sequence>
<dbReference type="OrthoDB" id="9783144at2"/>
<gene>
    <name evidence="2" type="ORF">FRF71_07310</name>
</gene>
<dbReference type="Proteomes" id="UP000321172">
    <property type="component" value="Chromosome"/>
</dbReference>
<dbReference type="InterPro" id="IPR001506">
    <property type="entry name" value="Peptidase_M12A"/>
</dbReference>
<keyword evidence="3" id="KW-1185">Reference proteome</keyword>